<dbReference type="EMBL" id="JAGGLR010000028">
    <property type="protein sequence ID" value="MBP2067019.1"/>
    <property type="molecule type" value="Genomic_DNA"/>
</dbReference>
<protein>
    <submittedName>
        <fullName evidence="1">Uncharacterized protein</fullName>
    </submittedName>
</protein>
<organism evidence="1">
    <name type="scientific">Streptomyces iranensis</name>
    <dbReference type="NCBI Taxonomy" id="576784"/>
    <lineage>
        <taxon>Bacteria</taxon>
        <taxon>Bacillati</taxon>
        <taxon>Actinomycetota</taxon>
        <taxon>Actinomycetes</taxon>
        <taxon>Kitasatosporales</taxon>
        <taxon>Streptomycetaceae</taxon>
        <taxon>Streptomyces</taxon>
        <taxon>Streptomyces violaceusniger group</taxon>
    </lineage>
</organism>
<gene>
    <name evidence="2" type="ORF">J2Z30_008085</name>
    <name evidence="1" type="ORF">SIRAN803</name>
</gene>
<dbReference type="Proteomes" id="UP000756710">
    <property type="component" value="Unassembled WGS sequence"/>
</dbReference>
<reference evidence="1" key="1">
    <citation type="submission" date="2014-05" db="EMBL/GenBank/DDBJ databases">
        <authorList>
            <person name="Horn Fabian"/>
        </authorList>
    </citation>
    <scope>NUCLEOTIDE SEQUENCE</scope>
</reference>
<dbReference type="HOGENOM" id="CLU_492355_0_0_11"/>
<dbReference type="RefSeq" id="WP_044567189.1">
    <property type="nucleotide sequence ID" value="NZ_BAABDR010000098.1"/>
</dbReference>
<reference evidence="2 3" key="2">
    <citation type="submission" date="2021-03" db="EMBL/GenBank/DDBJ databases">
        <title>Genomic Encyclopedia of Type Strains, Phase IV (KMG-IV): sequencing the most valuable type-strain genomes for metagenomic binning, comparative biology and taxonomic classification.</title>
        <authorList>
            <person name="Goeker M."/>
        </authorList>
    </citation>
    <scope>NUCLEOTIDE SEQUENCE [LARGE SCALE GENOMIC DNA]</scope>
    <source>
        <strain evidence="2 3">DSM 41954</strain>
    </source>
</reference>
<dbReference type="AlphaFoldDB" id="A0A060ZCX0"/>
<keyword evidence="3" id="KW-1185">Reference proteome</keyword>
<proteinExistence type="predicted"/>
<sequence length="551" mass="59288">MILSEDYLQNLLDKTIPQIHSVANCAVVLEGSIAEGFGNSSSDIDFLLIADSDADLPTMPSLLFLDGRRVEVRTRSVRQLAEQFSAITTDARDHVGAVPEDLLNRCQRLLRSFPLRNPDLVAKVKGLMSFDDFQDTMREWWAHHARQSIRYALALRELGQEEEAAAWTEAGLLQAVKSWAAGRGETYLEPKWLPMQLDRLGDLSLCDRYRTLASVEASGLDPAEYSTAGVRLTADLGVAGAEPDAERITVARATGVTTWQTGDRVHVVRDKQDVFVLGDRAARAWRSVVFGRPLGSVVAVADASGAPQAGPQIAQFLRFGLVKVAWKGEGPIVPAMPLAAPSGPVTPPPSVARPIVTVGGAAVGGEEGIDLVPMPARRFSAAAMTLVWSNVLVENAREDLTGALDREQWSVAELSARRILRAALRGVLSAYGVNPLPPDSEVVRRLSLLPAGADTDEIRAKARHLATLTIASTAQGSAALTALDDFVALVRHTIGAHSFPSSFDSSDGWRQTLEIGYDWLRLGAHLDADLPIDEASDLLSSGGAQPHLATT</sequence>
<accession>A0A060ZCX0</accession>
<evidence type="ECO:0000313" key="1">
    <source>
        <dbReference type="EMBL" id="CDR02520.1"/>
    </source>
</evidence>
<evidence type="ECO:0000313" key="3">
    <source>
        <dbReference type="Proteomes" id="UP000756710"/>
    </source>
</evidence>
<dbReference type="EMBL" id="LK022848">
    <property type="protein sequence ID" value="CDR02520.1"/>
    <property type="molecule type" value="Genomic_DNA"/>
</dbReference>
<name>A0A060ZCX0_9ACTN</name>
<dbReference type="InterPro" id="IPR043519">
    <property type="entry name" value="NT_sf"/>
</dbReference>
<dbReference type="SUPFAM" id="SSF81301">
    <property type="entry name" value="Nucleotidyltransferase"/>
    <property type="match status" value="1"/>
</dbReference>
<dbReference type="GeneID" id="32474266"/>
<evidence type="ECO:0000313" key="2">
    <source>
        <dbReference type="EMBL" id="MBP2067019.1"/>
    </source>
</evidence>